<comment type="caution">
    <text evidence="1">The sequence shown here is derived from an EMBL/GenBank/DDBJ whole genome shotgun (WGS) entry which is preliminary data.</text>
</comment>
<organism evidence="1 2">
    <name type="scientific">Pleurostoma richardsiae</name>
    <dbReference type="NCBI Taxonomy" id="41990"/>
    <lineage>
        <taxon>Eukaryota</taxon>
        <taxon>Fungi</taxon>
        <taxon>Dikarya</taxon>
        <taxon>Ascomycota</taxon>
        <taxon>Pezizomycotina</taxon>
        <taxon>Sordariomycetes</taxon>
        <taxon>Sordariomycetidae</taxon>
        <taxon>Calosphaeriales</taxon>
        <taxon>Pleurostomataceae</taxon>
        <taxon>Pleurostoma</taxon>
    </lineage>
</organism>
<reference evidence="1" key="1">
    <citation type="submission" date="2022-07" db="EMBL/GenBank/DDBJ databases">
        <title>Fungi with potential for degradation of polypropylene.</title>
        <authorList>
            <person name="Gostincar C."/>
        </authorList>
    </citation>
    <scope>NUCLEOTIDE SEQUENCE</scope>
    <source>
        <strain evidence="1">EXF-13308</strain>
    </source>
</reference>
<dbReference type="Proteomes" id="UP001174694">
    <property type="component" value="Unassembled WGS sequence"/>
</dbReference>
<dbReference type="SUPFAM" id="SSF53850">
    <property type="entry name" value="Periplasmic binding protein-like II"/>
    <property type="match status" value="1"/>
</dbReference>
<sequence length="328" mass="37802">MPLTLSFASGTYDRMRAIHDGRVKVDGVDLNCLVGMRVEEIFFRQARYQEFDIAEFSLSAYLYLMSEPNPPLIAIPVFPSRMFRHQSIYVNSKSGIKKPEDLRGKTVSAPEYGMTAIVWQRGILREEYGVGEDEMKWKTGTLEPAAVTRPERVSFNLPDNVSSIAPGKCLSHMLAKGEIDAIYTAPQPSTYDKDKVVRLFPNFKEVETDYYKRTGIHPIMHVVVIKRSLYEKNPWLAKNLMKAFAKSMELAREDIAERAALAFMLPWLEDHLDETRKLMGNDYWVDGFDANRHVIDKFCQYSYEQGLARKRFQPEELFARETLETFAV</sequence>
<dbReference type="EMBL" id="JANBVO010000031">
    <property type="protein sequence ID" value="KAJ9138107.1"/>
    <property type="molecule type" value="Genomic_DNA"/>
</dbReference>
<gene>
    <name evidence="1" type="ORF">NKR23_g8737</name>
</gene>
<protein>
    <submittedName>
        <fullName evidence="1">4,5-dihydroxyphthalate decarboxylase</fullName>
    </submittedName>
</protein>
<proteinExistence type="predicted"/>
<name>A0AA38REG6_9PEZI</name>
<evidence type="ECO:0000313" key="1">
    <source>
        <dbReference type="EMBL" id="KAJ9138107.1"/>
    </source>
</evidence>
<dbReference type="Gene3D" id="3.40.190.10">
    <property type="entry name" value="Periplasmic binding protein-like II"/>
    <property type="match status" value="1"/>
</dbReference>
<dbReference type="AlphaFoldDB" id="A0AA38REG6"/>
<keyword evidence="2" id="KW-1185">Reference proteome</keyword>
<accession>A0AA38REG6</accession>
<evidence type="ECO:0000313" key="2">
    <source>
        <dbReference type="Proteomes" id="UP001174694"/>
    </source>
</evidence>